<organism evidence="2">
    <name type="scientific">Candidatus Moduliflexus flocculans</name>
    <dbReference type="NCBI Taxonomy" id="1499966"/>
    <lineage>
        <taxon>Bacteria</taxon>
        <taxon>Candidatus Moduliflexota</taxon>
        <taxon>Candidatus Moduliflexia</taxon>
        <taxon>Candidatus Moduliflexales</taxon>
        <taxon>Candidatus Moduliflexaceae</taxon>
    </lineage>
</organism>
<dbReference type="GO" id="GO:0016747">
    <property type="term" value="F:acyltransferase activity, transferring groups other than amino-acyl groups"/>
    <property type="evidence" value="ECO:0007669"/>
    <property type="project" value="InterPro"/>
</dbReference>
<keyword evidence="2" id="KW-0808">Transferase</keyword>
<dbReference type="Gene3D" id="3.40.630.30">
    <property type="match status" value="1"/>
</dbReference>
<dbReference type="PANTHER" id="PTHR43792">
    <property type="entry name" value="GNAT FAMILY, PUTATIVE (AFU_ORTHOLOGUE AFUA_3G00765)-RELATED-RELATED"/>
    <property type="match status" value="1"/>
</dbReference>
<protein>
    <submittedName>
        <fullName evidence="2">Acetyltransferase, GNAT family</fullName>
    </submittedName>
</protein>
<dbReference type="InterPro" id="IPR000182">
    <property type="entry name" value="GNAT_dom"/>
</dbReference>
<evidence type="ECO:0000259" key="1">
    <source>
        <dbReference type="PROSITE" id="PS51186"/>
    </source>
</evidence>
<dbReference type="Proteomes" id="UP000030700">
    <property type="component" value="Unassembled WGS sequence"/>
</dbReference>
<dbReference type="Pfam" id="PF13302">
    <property type="entry name" value="Acetyltransf_3"/>
    <property type="match status" value="1"/>
</dbReference>
<dbReference type="InterPro" id="IPR016181">
    <property type="entry name" value="Acyl_CoA_acyltransferase"/>
</dbReference>
<dbReference type="InterPro" id="IPR051531">
    <property type="entry name" value="N-acetyltransferase"/>
</dbReference>
<feature type="domain" description="N-acetyltransferase" evidence="1">
    <location>
        <begin position="21"/>
        <end position="183"/>
    </location>
</feature>
<dbReference type="EMBL" id="DF820461">
    <property type="protein sequence ID" value="GAK54261.1"/>
    <property type="molecule type" value="Genomic_DNA"/>
</dbReference>
<evidence type="ECO:0000313" key="3">
    <source>
        <dbReference type="Proteomes" id="UP000030700"/>
    </source>
</evidence>
<sequence>MSNTARLTLSTPRLELVAATLEHICAEMEAPERLASLLNAQVEPGWPPGEYDRDAMEFFRERLQENRRESVGWYSWYAIQRASPVNPSILIGAGGYFGPPNETGEVEIGFSVMPGWQRLGYATEIAHALIEHAFADMRVKTVIAHAACGNVASRNVLEKCGFREVERDDSPDTRCFEIRRSEP</sequence>
<dbReference type="PROSITE" id="PS51186">
    <property type="entry name" value="GNAT"/>
    <property type="match status" value="1"/>
</dbReference>
<accession>A0A081BS80</accession>
<evidence type="ECO:0000313" key="2">
    <source>
        <dbReference type="EMBL" id="GAK54261.1"/>
    </source>
</evidence>
<gene>
    <name evidence="2" type="ORF">U14_05540</name>
</gene>
<name>A0A081BS80_9BACT</name>
<dbReference type="SUPFAM" id="SSF55729">
    <property type="entry name" value="Acyl-CoA N-acyltransferases (Nat)"/>
    <property type="match status" value="1"/>
</dbReference>
<proteinExistence type="predicted"/>
<keyword evidence="3" id="KW-1185">Reference proteome</keyword>
<dbReference type="STRING" id="1499966.U14_05540"/>
<dbReference type="HOGENOM" id="CLU_013985_28_1_0"/>
<dbReference type="PANTHER" id="PTHR43792:SF13">
    <property type="entry name" value="ACETYLTRANSFERASE"/>
    <property type="match status" value="1"/>
</dbReference>
<reference evidence="2" key="1">
    <citation type="journal article" date="2015" name="PeerJ">
        <title>First genomic representation of candidate bacterial phylum KSB3 points to enhanced environmental sensing as a trigger of wastewater bulking.</title>
        <authorList>
            <person name="Sekiguchi Y."/>
            <person name="Ohashi A."/>
            <person name="Parks D.H."/>
            <person name="Yamauchi T."/>
            <person name="Tyson G.W."/>
            <person name="Hugenholtz P."/>
        </authorList>
    </citation>
    <scope>NUCLEOTIDE SEQUENCE [LARGE SCALE GENOMIC DNA]</scope>
</reference>
<dbReference type="CDD" id="cd04301">
    <property type="entry name" value="NAT_SF"/>
    <property type="match status" value="1"/>
</dbReference>
<dbReference type="AlphaFoldDB" id="A0A081BS80"/>